<dbReference type="Pfam" id="PF00082">
    <property type="entry name" value="Peptidase_S8"/>
    <property type="match status" value="1"/>
</dbReference>
<dbReference type="SUPFAM" id="SSF54897">
    <property type="entry name" value="Protease propeptides/inhibitors"/>
    <property type="match status" value="1"/>
</dbReference>
<evidence type="ECO:0000313" key="9">
    <source>
        <dbReference type="EMBL" id="TQM55170.1"/>
    </source>
</evidence>
<dbReference type="GO" id="GO:0004252">
    <property type="term" value="F:serine-type endopeptidase activity"/>
    <property type="evidence" value="ECO:0007669"/>
    <property type="project" value="InterPro"/>
</dbReference>
<dbReference type="PANTHER" id="PTHR14218:SF15">
    <property type="entry name" value="TRIPEPTIDYL-PEPTIDASE 1"/>
    <property type="match status" value="1"/>
</dbReference>
<keyword evidence="4" id="KW-0378">Hydrolase</keyword>
<keyword evidence="6" id="KW-0106">Calcium</keyword>
<evidence type="ECO:0000313" key="10">
    <source>
        <dbReference type="Proteomes" id="UP000316747"/>
    </source>
</evidence>
<evidence type="ECO:0000256" key="6">
    <source>
        <dbReference type="ARBA" id="ARBA00022837"/>
    </source>
</evidence>
<dbReference type="Gene3D" id="3.40.50.200">
    <property type="entry name" value="Peptidase S8/S53 domain"/>
    <property type="match status" value="1"/>
</dbReference>
<evidence type="ECO:0000256" key="3">
    <source>
        <dbReference type="ARBA" id="ARBA00022723"/>
    </source>
</evidence>
<evidence type="ECO:0000259" key="8">
    <source>
        <dbReference type="PROSITE" id="PS51695"/>
    </source>
</evidence>
<keyword evidence="3" id="KW-0479">Metal-binding</keyword>
<dbReference type="AlphaFoldDB" id="A0A543HA36"/>
<evidence type="ECO:0000256" key="7">
    <source>
        <dbReference type="ARBA" id="ARBA00023145"/>
    </source>
</evidence>
<feature type="domain" description="Peptidase S53" evidence="8">
    <location>
        <begin position="190"/>
        <end position="540"/>
    </location>
</feature>
<evidence type="ECO:0000256" key="2">
    <source>
        <dbReference type="ARBA" id="ARBA00022670"/>
    </source>
</evidence>
<dbReference type="InterPro" id="IPR036852">
    <property type="entry name" value="Peptidase_S8/S53_dom_sf"/>
</dbReference>
<dbReference type="GO" id="GO:0006508">
    <property type="term" value="P:proteolysis"/>
    <property type="evidence" value="ECO:0007669"/>
    <property type="project" value="UniProtKB-KW"/>
</dbReference>
<dbReference type="PROSITE" id="PS00138">
    <property type="entry name" value="SUBTILASE_SER"/>
    <property type="match status" value="1"/>
</dbReference>
<dbReference type="SUPFAM" id="SSF52743">
    <property type="entry name" value="Subtilisin-like"/>
    <property type="match status" value="1"/>
</dbReference>
<keyword evidence="2" id="KW-0645">Protease</keyword>
<keyword evidence="5" id="KW-0720">Serine protease</keyword>
<dbReference type="InterPro" id="IPR015366">
    <property type="entry name" value="S53_propep"/>
</dbReference>
<name>A0A543HA36_9MICO</name>
<dbReference type="Pfam" id="PF09286">
    <property type="entry name" value="Pro-kuma_activ"/>
    <property type="match status" value="1"/>
</dbReference>
<proteinExistence type="predicted"/>
<dbReference type="InterPro" id="IPR000209">
    <property type="entry name" value="Peptidase_S8/S53_dom"/>
</dbReference>
<dbReference type="CDD" id="cd04056">
    <property type="entry name" value="Peptidases_S53"/>
    <property type="match status" value="1"/>
</dbReference>
<evidence type="ECO:0000256" key="5">
    <source>
        <dbReference type="ARBA" id="ARBA00022825"/>
    </source>
</evidence>
<dbReference type="Proteomes" id="UP000316747">
    <property type="component" value="Unassembled WGS sequence"/>
</dbReference>
<dbReference type="InterPro" id="IPR023828">
    <property type="entry name" value="Peptidase_S8_Ser-AS"/>
</dbReference>
<dbReference type="PROSITE" id="PS51695">
    <property type="entry name" value="SEDOLISIN"/>
    <property type="match status" value="1"/>
</dbReference>
<dbReference type="GO" id="GO:0046872">
    <property type="term" value="F:metal ion binding"/>
    <property type="evidence" value="ECO:0007669"/>
    <property type="project" value="UniProtKB-KW"/>
</dbReference>
<comment type="caution">
    <text evidence="9">The sequence shown here is derived from an EMBL/GenBank/DDBJ whole genome shotgun (WGS) entry which is preliminary data.</text>
</comment>
<dbReference type="GO" id="GO:0008240">
    <property type="term" value="F:tripeptidyl-peptidase activity"/>
    <property type="evidence" value="ECO:0007669"/>
    <property type="project" value="TreeGrafter"/>
</dbReference>
<protein>
    <submittedName>
        <fullName evidence="9">Kumamolisin</fullName>
    </submittedName>
</protein>
<sequence>MRALAARKIFNDSVVPLPESDGPAPNGAVVQSATQRELDDTLDVLFTLSLDPEATARLEARVAAGEVATPEEIAAATAPDAARTKLTEWLESHGFSVAKSSADGSSVYASSTVSNIAEQLQVDMAKVTKDGVTYSAARTAPSLPADVGEGVRAILGLQPYRQLNKHFRRYVGPTDVTGSRALAPAAAATGTPPYLVDDLRAAYGAQGLSVTGSGQVIAILIDTVPAAKDLKAFWARNGFTGASASTKRVTKINVGGTTLPPAEGEETLDVEWSSGIAPGAKIRVYAAGSLRFVDLDQALDRIISDLPRHPGMRQLSISLGLGETFLGGPGGEVAAQHQKFLKLAAAGVNVFVSSGDAGSNPDGSGHGSSGPLQVEYEASDPVVIGVGGTTLDLSPGDAVTSETAWTGSGGGVSVLFARPAWQTGPGVPAGDKRLVPDVSAAADPNTGALVILHGRDAQIGGTSWSAPVWAGICALLNEARVSAGKPAHGYLAPLLYPLAGTTCFRDITSGSNGAYQSSAGYDRVTGLGSPHVGNLMARLT</sequence>
<keyword evidence="10" id="KW-1185">Reference proteome</keyword>
<dbReference type="InterPro" id="IPR050819">
    <property type="entry name" value="Tripeptidyl-peptidase_I"/>
</dbReference>
<accession>A0A543HA36</accession>
<dbReference type="InterPro" id="IPR030400">
    <property type="entry name" value="Sedolisin_dom"/>
</dbReference>
<dbReference type="SMART" id="SM00944">
    <property type="entry name" value="Pro-kuma_activ"/>
    <property type="match status" value="1"/>
</dbReference>
<dbReference type="EMBL" id="VFPM01000005">
    <property type="protein sequence ID" value="TQM55170.1"/>
    <property type="molecule type" value="Genomic_DNA"/>
</dbReference>
<gene>
    <name evidence="9" type="ORF">FBY41_4498</name>
</gene>
<evidence type="ECO:0000256" key="1">
    <source>
        <dbReference type="ARBA" id="ARBA00001913"/>
    </source>
</evidence>
<dbReference type="PANTHER" id="PTHR14218">
    <property type="entry name" value="PROTEASE S8 TRIPEPTIDYL PEPTIDASE I CLN2"/>
    <property type="match status" value="1"/>
</dbReference>
<reference evidence="9 10" key="1">
    <citation type="submission" date="2019-06" db="EMBL/GenBank/DDBJ databases">
        <title>Genome sequencing of plant associated microbes to promote plant fitness in Sorghum bicolor and Oryza sativa.</title>
        <authorList>
            <person name="Coleman-Derr D."/>
        </authorList>
    </citation>
    <scope>NUCLEOTIDE SEQUENCE [LARGE SCALE GENOMIC DNA]</scope>
    <source>
        <strain evidence="9 10">KV-663</strain>
    </source>
</reference>
<keyword evidence="7" id="KW-0865">Zymogen</keyword>
<dbReference type="RefSeq" id="WP_221629402.1">
    <property type="nucleotide sequence ID" value="NZ_VFPM01000005.1"/>
</dbReference>
<evidence type="ECO:0000256" key="4">
    <source>
        <dbReference type="ARBA" id="ARBA00022801"/>
    </source>
</evidence>
<comment type="cofactor">
    <cofactor evidence="1">
        <name>Ca(2+)</name>
        <dbReference type="ChEBI" id="CHEBI:29108"/>
    </cofactor>
</comment>
<organism evidence="9 10">
    <name type="scientific">Humibacillus xanthopallidus</name>
    <dbReference type="NCBI Taxonomy" id="412689"/>
    <lineage>
        <taxon>Bacteria</taxon>
        <taxon>Bacillati</taxon>
        <taxon>Actinomycetota</taxon>
        <taxon>Actinomycetes</taxon>
        <taxon>Micrococcales</taxon>
        <taxon>Intrasporangiaceae</taxon>
        <taxon>Humibacillus</taxon>
    </lineage>
</organism>